<dbReference type="InterPro" id="IPR023885">
    <property type="entry name" value="4Fe4S-binding_SPASM_dom"/>
</dbReference>
<dbReference type="PANTHER" id="PTHR11228">
    <property type="entry name" value="RADICAL SAM DOMAIN PROTEIN"/>
    <property type="match status" value="1"/>
</dbReference>
<evidence type="ECO:0000256" key="1">
    <source>
        <dbReference type="ARBA" id="ARBA00001966"/>
    </source>
</evidence>
<feature type="non-terminal residue" evidence="8">
    <location>
        <position position="1"/>
    </location>
</feature>
<dbReference type="InterPro" id="IPR034391">
    <property type="entry name" value="AdoMet-like_SPASM_containing"/>
</dbReference>
<keyword evidence="4" id="KW-0479">Metal-binding</keyword>
<dbReference type="GO" id="GO:0003824">
    <property type="term" value="F:catalytic activity"/>
    <property type="evidence" value="ECO:0007669"/>
    <property type="project" value="InterPro"/>
</dbReference>
<proteinExistence type="predicted"/>
<dbReference type="EMBL" id="PFAV01000039">
    <property type="protein sequence ID" value="PIR91367.1"/>
    <property type="molecule type" value="Genomic_DNA"/>
</dbReference>
<dbReference type="InterPro" id="IPR058240">
    <property type="entry name" value="rSAM_sf"/>
</dbReference>
<evidence type="ECO:0000313" key="8">
    <source>
        <dbReference type="EMBL" id="PIR91367.1"/>
    </source>
</evidence>
<dbReference type="GO" id="GO:0046872">
    <property type="term" value="F:metal ion binding"/>
    <property type="evidence" value="ECO:0007669"/>
    <property type="project" value="UniProtKB-KW"/>
</dbReference>
<evidence type="ECO:0000256" key="3">
    <source>
        <dbReference type="ARBA" id="ARBA00022691"/>
    </source>
</evidence>
<evidence type="ECO:0000256" key="6">
    <source>
        <dbReference type="ARBA" id="ARBA00023014"/>
    </source>
</evidence>
<dbReference type="InterPro" id="IPR006638">
    <property type="entry name" value="Elp3/MiaA/NifB-like_rSAM"/>
</dbReference>
<dbReference type="AlphaFoldDB" id="A0A2H0UX31"/>
<dbReference type="SMART" id="SM00729">
    <property type="entry name" value="Elp3"/>
    <property type="match status" value="1"/>
</dbReference>
<dbReference type="SFLD" id="SFLDG01387">
    <property type="entry name" value="BtrN-like_SPASM_domain_contain"/>
    <property type="match status" value="1"/>
</dbReference>
<comment type="cofactor">
    <cofactor evidence="1">
        <name>[4Fe-4S] cluster</name>
        <dbReference type="ChEBI" id="CHEBI:49883"/>
    </cofactor>
</comment>
<dbReference type="Pfam" id="PF04055">
    <property type="entry name" value="Radical_SAM"/>
    <property type="match status" value="1"/>
</dbReference>
<dbReference type="CDD" id="cd21109">
    <property type="entry name" value="SPASM"/>
    <property type="match status" value="1"/>
</dbReference>
<dbReference type="Gene3D" id="3.20.20.70">
    <property type="entry name" value="Aldolase class I"/>
    <property type="match status" value="1"/>
</dbReference>
<evidence type="ECO:0000313" key="9">
    <source>
        <dbReference type="Proteomes" id="UP000228906"/>
    </source>
</evidence>
<dbReference type="Pfam" id="PF13186">
    <property type="entry name" value="SPASM"/>
    <property type="match status" value="1"/>
</dbReference>
<keyword evidence="2" id="KW-0004">4Fe-4S</keyword>
<keyword evidence="3" id="KW-0949">S-adenosyl-L-methionine</keyword>
<sequence length="349" mass="41238">SDMSKIIKKIKYFWQVFRWFVLDNLLHNEIKKMRHLFLIMLKHYFCRRPHSAIIETGNTCNFQCATCPTPHKLIYARRAPMMMGLVEFKKIIDHIKNFVHIVYVYNSNEPLLNPDIVEMIKYANQANLHTMISTNASLLTQEKSRALLSSGLGEIRFALDGLTKQSFEAFRRGGNFEQVIGNIRRFCQIKQELKKHRPIVTLQFILNRYNQEQIPDIKKFAKEIKADKLYIKPFILSPYAYNEEERKVLARKFFPTKDIDDEEIVYKKENENLVPKRQPQRCPAVKRVFTVLANGEMVMCCFDLFGDYSYGNLIAKDFKSLWFSDKGKKMRRLAYKRFFPLCQKCGNIE</sequence>
<dbReference type="GO" id="GO:0051536">
    <property type="term" value="F:iron-sulfur cluster binding"/>
    <property type="evidence" value="ECO:0007669"/>
    <property type="project" value="UniProtKB-KW"/>
</dbReference>
<feature type="domain" description="Radical SAM core" evidence="7">
    <location>
        <begin position="46"/>
        <end position="284"/>
    </location>
</feature>
<dbReference type="Proteomes" id="UP000228906">
    <property type="component" value="Unassembled WGS sequence"/>
</dbReference>
<protein>
    <recommendedName>
        <fullName evidence="7">Radical SAM core domain-containing protein</fullName>
    </recommendedName>
</protein>
<evidence type="ECO:0000256" key="5">
    <source>
        <dbReference type="ARBA" id="ARBA00023004"/>
    </source>
</evidence>
<gene>
    <name evidence="8" type="ORF">COU03_02240</name>
</gene>
<dbReference type="InterPro" id="IPR007197">
    <property type="entry name" value="rSAM"/>
</dbReference>
<keyword evidence="6" id="KW-0411">Iron-sulfur</keyword>
<dbReference type="SFLD" id="SFLDS00029">
    <property type="entry name" value="Radical_SAM"/>
    <property type="match status" value="1"/>
</dbReference>
<dbReference type="PANTHER" id="PTHR11228:SF7">
    <property type="entry name" value="PQQA PEPTIDE CYCLASE"/>
    <property type="match status" value="1"/>
</dbReference>
<reference evidence="9" key="1">
    <citation type="submission" date="2017-09" db="EMBL/GenBank/DDBJ databases">
        <title>Depth-based differentiation of microbial function through sediment-hosted aquifers and enrichment of novel symbionts in the deep terrestrial subsurface.</title>
        <authorList>
            <person name="Probst A.J."/>
            <person name="Ladd B."/>
            <person name="Jarett J.K."/>
            <person name="Geller-Mcgrath D.E."/>
            <person name="Sieber C.M.K."/>
            <person name="Emerson J.B."/>
            <person name="Anantharaman K."/>
            <person name="Thomas B.C."/>
            <person name="Malmstrom R."/>
            <person name="Stieglmeier M."/>
            <person name="Klingl A."/>
            <person name="Woyke T."/>
            <person name="Ryan C.M."/>
            <person name="Banfield J.F."/>
        </authorList>
    </citation>
    <scope>NUCLEOTIDE SEQUENCE [LARGE SCALE GENOMIC DNA]</scope>
</reference>
<name>A0A2H0UX31_9BACT</name>
<evidence type="ECO:0000256" key="2">
    <source>
        <dbReference type="ARBA" id="ARBA00022485"/>
    </source>
</evidence>
<organism evidence="8 9">
    <name type="scientific">bacterium (Candidatus Gribaldobacteria) CG10_big_fil_rev_8_21_14_0_10_41_12</name>
    <dbReference type="NCBI Taxonomy" id="2014277"/>
    <lineage>
        <taxon>Bacteria</taxon>
        <taxon>Candidatus Gribaldobacteria</taxon>
    </lineage>
</organism>
<keyword evidence="5" id="KW-0408">Iron</keyword>
<dbReference type="InterPro" id="IPR013785">
    <property type="entry name" value="Aldolase_TIM"/>
</dbReference>
<dbReference type="SFLD" id="SFLDG01067">
    <property type="entry name" value="SPASM/twitch_domain_containing"/>
    <property type="match status" value="1"/>
</dbReference>
<dbReference type="PROSITE" id="PS51918">
    <property type="entry name" value="RADICAL_SAM"/>
    <property type="match status" value="1"/>
</dbReference>
<dbReference type="InterPro" id="IPR050377">
    <property type="entry name" value="Radical_SAM_PqqE_MftC-like"/>
</dbReference>
<dbReference type="SUPFAM" id="SSF102114">
    <property type="entry name" value="Radical SAM enzymes"/>
    <property type="match status" value="1"/>
</dbReference>
<evidence type="ECO:0000256" key="4">
    <source>
        <dbReference type="ARBA" id="ARBA00022723"/>
    </source>
</evidence>
<evidence type="ECO:0000259" key="7">
    <source>
        <dbReference type="PROSITE" id="PS51918"/>
    </source>
</evidence>
<comment type="caution">
    <text evidence="8">The sequence shown here is derived from an EMBL/GenBank/DDBJ whole genome shotgun (WGS) entry which is preliminary data.</text>
</comment>
<accession>A0A2H0UX31</accession>
<dbReference type="CDD" id="cd01335">
    <property type="entry name" value="Radical_SAM"/>
    <property type="match status" value="1"/>
</dbReference>